<evidence type="ECO:0000256" key="1">
    <source>
        <dbReference type="SAM" id="MobiDB-lite"/>
    </source>
</evidence>
<reference evidence="2" key="1">
    <citation type="journal article" date="2011" name="Proc. Natl. Acad. Sci. U.S.A.">
        <title>The genome of the fire ant Solenopsis invicta.</title>
        <authorList>
            <person name="Wurm Y."/>
            <person name="Wang J."/>
            <person name="Riba-Grognuz O."/>
            <person name="Corona M."/>
            <person name="Nygaard S."/>
            <person name="Hunt B.G."/>
            <person name="Ingram K.K."/>
            <person name="Falquet L."/>
            <person name="Nipitwattanaphon M."/>
            <person name="Gotzek D."/>
            <person name="Dijkstra M.B."/>
            <person name="Oettler J."/>
            <person name="Comtesse F."/>
            <person name="Shih C.J."/>
            <person name="Wu W.J."/>
            <person name="Yang C.C."/>
            <person name="Thomas J."/>
            <person name="Beaudoing E."/>
            <person name="Pradervand S."/>
            <person name="Flegel V."/>
            <person name="Cook E.D."/>
            <person name="Fabbretti R."/>
            <person name="Stockinger H."/>
            <person name="Long L."/>
            <person name="Farmerie W.G."/>
            <person name="Oakey J."/>
            <person name="Boomsma J.J."/>
            <person name="Pamilo P."/>
            <person name="Yi S.V."/>
            <person name="Heinze J."/>
            <person name="Goodisman M.A."/>
            <person name="Farinelli L."/>
            <person name="Harshman K."/>
            <person name="Hulo N."/>
            <person name="Cerutti L."/>
            <person name="Xenarios I."/>
            <person name="Shoemaker D."/>
            <person name="Keller L."/>
        </authorList>
    </citation>
    <scope>NUCLEOTIDE SEQUENCE [LARGE SCALE GENOMIC DNA]</scope>
</reference>
<feature type="non-terminal residue" evidence="2">
    <location>
        <position position="320"/>
    </location>
</feature>
<dbReference type="HOGENOM" id="CLU_870394_0_0_1"/>
<sequence>NSRRSLVCNTPASRDPRESLQASRANYRRKPCGRGTGRASKGNAVRKTIAPNFPGTCGNVLRYFLPISAHIKRAKSELQNLDQSCWSSKIRCPATAKEQTSRNYKNFNGVDFLSEIQDIDWTQVWNSDCINRKVEVLNARLLKCYNKHAPLQRLQESSGSEARQEQRDFVSYQCFQTLRNSVQSAVRAAKREYYMSAFVRLSNPNEMWSRLRQLGLVKKRDVSGPLQFSVDEFNDFFVQSDGEVTMNTFDEPSLTLEQDKVNEDHSRCDPPQRDERVNSIPECPRGWGPRGHVKGICLQTKGKCPAQGASRRGGHGKKRG</sequence>
<dbReference type="AlphaFoldDB" id="E9ITZ9"/>
<feature type="region of interest" description="Disordered" evidence="1">
    <location>
        <begin position="260"/>
        <end position="283"/>
    </location>
</feature>
<feature type="non-terminal residue" evidence="2">
    <location>
        <position position="1"/>
    </location>
</feature>
<proteinExistence type="predicted"/>
<evidence type="ECO:0000313" key="2">
    <source>
        <dbReference type="EMBL" id="EFZ15954.1"/>
    </source>
</evidence>
<gene>
    <name evidence="2" type="ORF">SINV_13312</name>
</gene>
<protein>
    <submittedName>
        <fullName evidence="2">Uncharacterized protein</fullName>
    </submittedName>
</protein>
<feature type="region of interest" description="Disordered" evidence="1">
    <location>
        <begin position="1"/>
        <end position="41"/>
    </location>
</feature>
<accession>E9ITZ9</accession>
<feature type="compositionally biased region" description="Basic and acidic residues" evidence="1">
    <location>
        <begin position="260"/>
        <end position="277"/>
    </location>
</feature>
<dbReference type="EMBL" id="GL765789">
    <property type="protein sequence ID" value="EFZ15954.1"/>
    <property type="molecule type" value="Genomic_DNA"/>
</dbReference>
<organism>
    <name type="scientific">Solenopsis invicta</name>
    <name type="common">Red imported fire ant</name>
    <name type="synonym">Solenopsis wagneri</name>
    <dbReference type="NCBI Taxonomy" id="13686"/>
    <lineage>
        <taxon>Eukaryota</taxon>
        <taxon>Metazoa</taxon>
        <taxon>Ecdysozoa</taxon>
        <taxon>Arthropoda</taxon>
        <taxon>Hexapoda</taxon>
        <taxon>Insecta</taxon>
        <taxon>Pterygota</taxon>
        <taxon>Neoptera</taxon>
        <taxon>Endopterygota</taxon>
        <taxon>Hymenoptera</taxon>
        <taxon>Apocrita</taxon>
        <taxon>Aculeata</taxon>
        <taxon>Formicoidea</taxon>
        <taxon>Formicidae</taxon>
        <taxon>Myrmicinae</taxon>
        <taxon>Solenopsis</taxon>
    </lineage>
</organism>
<name>E9ITZ9_SOLIN</name>